<dbReference type="KEGG" id="boa:Bovatus_00148"/>
<dbReference type="Proteomes" id="UP000318823">
    <property type="component" value="Chromosome"/>
</dbReference>
<dbReference type="PANTHER" id="PTHR30158:SF3">
    <property type="entry name" value="MULTIDRUG EFFLUX PUMP SUBUNIT ACRA-RELATED"/>
    <property type="match status" value="1"/>
</dbReference>
<dbReference type="EMBL" id="JAQNWR010000010">
    <property type="protein sequence ID" value="MDC2409296.1"/>
    <property type="molecule type" value="Genomic_DNA"/>
</dbReference>
<dbReference type="FunFam" id="2.40.420.20:FF:000008">
    <property type="entry name" value="RND family efflux transporter, MFP subunit"/>
    <property type="match status" value="1"/>
</dbReference>
<dbReference type="Proteomes" id="UP000286031">
    <property type="component" value="Unassembled WGS sequence"/>
</dbReference>
<dbReference type="Pfam" id="PF25917">
    <property type="entry name" value="BSH_RND"/>
    <property type="match status" value="1"/>
</dbReference>
<evidence type="ECO:0000313" key="16">
    <source>
        <dbReference type="Proteomes" id="UP000286031"/>
    </source>
</evidence>
<keyword evidence="3" id="KW-0175">Coiled coil</keyword>
<evidence type="ECO:0000313" key="13">
    <source>
        <dbReference type="EMBL" id="MDC2742271.1"/>
    </source>
</evidence>
<evidence type="ECO:0000256" key="2">
    <source>
        <dbReference type="ARBA" id="ARBA00009477"/>
    </source>
</evidence>
<evidence type="ECO:0000259" key="6">
    <source>
        <dbReference type="Pfam" id="PF25876"/>
    </source>
</evidence>
<evidence type="ECO:0000256" key="5">
    <source>
        <dbReference type="SAM" id="Phobius"/>
    </source>
</evidence>
<evidence type="ECO:0000259" key="7">
    <source>
        <dbReference type="Pfam" id="PF25917"/>
    </source>
</evidence>
<evidence type="ECO:0000259" key="9">
    <source>
        <dbReference type="Pfam" id="PF25967"/>
    </source>
</evidence>
<keyword evidence="5" id="KW-1133">Transmembrane helix</keyword>
<protein>
    <submittedName>
        <fullName evidence="11">Efflux RND transporter periplasmic adaptor subunit</fullName>
    </submittedName>
</protein>
<dbReference type="InterPro" id="IPR058624">
    <property type="entry name" value="MdtA-like_HH"/>
</dbReference>
<reference evidence="15 16" key="3">
    <citation type="submission" date="2018-08" db="EMBL/GenBank/DDBJ databases">
        <title>A genome reference for cultivated species of the human gut microbiota.</title>
        <authorList>
            <person name="Zou Y."/>
            <person name="Xue W."/>
            <person name="Luo G."/>
        </authorList>
    </citation>
    <scope>NUCLEOTIDE SEQUENCE [LARGE SCALE GENOMIC DNA]</scope>
    <source>
        <strain evidence="15 16">AF04-46</strain>
    </source>
</reference>
<evidence type="ECO:0000313" key="10">
    <source>
        <dbReference type="EMBL" id="KAA3922537.1"/>
    </source>
</evidence>
<evidence type="ECO:0000313" key="19">
    <source>
        <dbReference type="Proteomes" id="UP000424805"/>
    </source>
</evidence>
<feature type="domain" description="Multidrug resistance protein MdtA-like alpha-helical hairpin" evidence="6">
    <location>
        <begin position="113"/>
        <end position="181"/>
    </location>
</feature>
<feature type="domain" description="Multidrug resistance protein MdtA-like barrel-sandwich hybrid" evidence="7">
    <location>
        <begin position="73"/>
        <end position="213"/>
    </location>
</feature>
<dbReference type="InterPro" id="IPR058627">
    <property type="entry name" value="MdtA-like_C"/>
</dbReference>
<dbReference type="GO" id="GO:0005886">
    <property type="term" value="C:plasma membrane"/>
    <property type="evidence" value="ECO:0007669"/>
    <property type="project" value="TreeGrafter"/>
</dbReference>
<feature type="region of interest" description="Disordered" evidence="4">
    <location>
        <begin position="384"/>
        <end position="418"/>
    </location>
</feature>
<dbReference type="PANTHER" id="PTHR30158">
    <property type="entry name" value="ACRA/E-RELATED COMPONENT OF DRUG EFFLUX TRANSPORTER"/>
    <property type="match status" value="1"/>
</dbReference>
<dbReference type="Gene3D" id="1.10.287.470">
    <property type="entry name" value="Helix hairpin bin"/>
    <property type="match status" value="1"/>
</dbReference>
<dbReference type="Proteomes" id="UP001219389">
    <property type="component" value="Unassembled WGS sequence"/>
</dbReference>
<dbReference type="NCBIfam" id="TIGR01730">
    <property type="entry name" value="RND_mfp"/>
    <property type="match status" value="1"/>
</dbReference>
<evidence type="ECO:0000256" key="4">
    <source>
        <dbReference type="SAM" id="MobiDB-lite"/>
    </source>
</evidence>
<dbReference type="Gene3D" id="2.40.420.20">
    <property type="match status" value="1"/>
</dbReference>
<dbReference type="InterPro" id="IPR006143">
    <property type="entry name" value="RND_pump_MFP"/>
</dbReference>
<evidence type="ECO:0000313" key="15">
    <source>
        <dbReference type="EMBL" id="RGX05887.1"/>
    </source>
</evidence>
<feature type="domain" description="Multidrug resistance protein MdtA-like C-terminal permuted SH3" evidence="9">
    <location>
        <begin position="314"/>
        <end position="372"/>
    </location>
</feature>
<name>A0A139KRT4_BACOV</name>
<keyword evidence="5" id="KW-0812">Transmembrane</keyword>
<dbReference type="Proteomes" id="UP000365824">
    <property type="component" value="Unassembled WGS sequence"/>
</dbReference>
<evidence type="ECO:0000313" key="18">
    <source>
        <dbReference type="Proteomes" id="UP000365824"/>
    </source>
</evidence>
<reference evidence="17" key="1">
    <citation type="journal article" date="2018" name="J. Anim. Genet.">
        <title>Acquired interbacterial defense systems protect against interspecies antagonism in the human gut microbiome.</title>
        <authorList>
            <person name="Ross B.D."/>
            <person name="Verster A.J."/>
            <person name="Radey M.C."/>
            <person name="Schmidtke D.T."/>
            <person name="Pope C.E."/>
            <person name="Hoffman L.R."/>
            <person name="Hajjar A."/>
            <person name="Peterson S.B."/>
            <person name="Borenstein E."/>
            <person name="Mougous J."/>
        </authorList>
    </citation>
    <scope>NUCLEOTIDE SEQUENCE [LARGE SCALE GENOMIC DNA]</scope>
    <source>
        <strain evidence="17">3725 D1 iv</strain>
    </source>
</reference>
<reference evidence="14" key="2">
    <citation type="journal article" date="2018" name="Nature">
        <title>Human gut bacteria contain acquired interbacterial defence systems.</title>
        <authorList>
            <person name="Ross B.D."/>
            <person name="Verster A.J."/>
            <person name="Radey M.C."/>
            <person name="Schmidtke D.T."/>
            <person name="Pope C.E."/>
            <person name="Hoffman L.R."/>
            <person name="Hajjar A."/>
            <person name="Peterson S.B."/>
            <person name="Borenstein E."/>
            <person name="Mougous J."/>
        </authorList>
    </citation>
    <scope>NUCLEOTIDE SEQUENCE</scope>
    <source>
        <strain evidence="14">3725 D1 iv</strain>
    </source>
</reference>
<dbReference type="EMBL" id="VWLB01000064">
    <property type="protein sequence ID" value="KAA3922537.1"/>
    <property type="molecule type" value="Genomic_DNA"/>
</dbReference>
<dbReference type="RefSeq" id="WP_004297379.1">
    <property type="nucleotide sequence ID" value="NZ_BAABYJ010000001.1"/>
</dbReference>
<evidence type="ECO:0000313" key="17">
    <source>
        <dbReference type="Proteomes" id="UP000318823"/>
    </source>
</evidence>
<dbReference type="EMBL" id="CP041395">
    <property type="protein sequence ID" value="QDM08417.1"/>
    <property type="molecule type" value="Genomic_DNA"/>
</dbReference>
<evidence type="ECO:0000313" key="11">
    <source>
        <dbReference type="EMBL" id="KAA4621987.1"/>
    </source>
</evidence>
<evidence type="ECO:0000313" key="14">
    <source>
        <dbReference type="EMBL" id="QDM08417.1"/>
    </source>
</evidence>
<feature type="transmembrane region" description="Helical" evidence="5">
    <location>
        <begin position="16"/>
        <end position="34"/>
    </location>
</feature>
<dbReference type="Proteomes" id="UP000424805">
    <property type="component" value="Unassembled WGS sequence"/>
</dbReference>
<proteinExistence type="inferred from homology"/>
<dbReference type="Proteomes" id="UP001214017">
    <property type="component" value="Unassembled WGS sequence"/>
</dbReference>
<dbReference type="GO" id="GO:0022857">
    <property type="term" value="F:transmembrane transporter activity"/>
    <property type="evidence" value="ECO:0007669"/>
    <property type="project" value="InterPro"/>
</dbReference>
<reference evidence="14" key="5">
    <citation type="submission" date="2019-07" db="EMBL/GenBank/DDBJ databases">
        <authorList>
            <person name="Ross B.D."/>
            <person name="Verster A.J."/>
            <person name="Radey M.C."/>
            <person name="Schmidtke D.T."/>
            <person name="Pope C.E."/>
            <person name="Hoffman L.R."/>
            <person name="Hajjar A."/>
            <person name="Peterson S.B."/>
            <person name="Borenstein E."/>
            <person name="Mougous J.D."/>
        </authorList>
    </citation>
    <scope>NUCLEOTIDE SEQUENCE</scope>
    <source>
        <strain evidence="14">3725 D1 iv</strain>
    </source>
</reference>
<comment type="subcellular location">
    <subcellularLocation>
        <location evidence="1">Cell envelope</location>
    </subcellularLocation>
</comment>
<dbReference type="Pfam" id="PF25944">
    <property type="entry name" value="Beta-barrel_RND"/>
    <property type="match status" value="1"/>
</dbReference>
<accession>A0A139KRT4</accession>
<dbReference type="SUPFAM" id="SSF111369">
    <property type="entry name" value="HlyD-like secretion proteins"/>
    <property type="match status" value="1"/>
</dbReference>
<feature type="domain" description="Multidrug resistance protein MdtA-like beta-barrel" evidence="8">
    <location>
        <begin position="220"/>
        <end position="309"/>
    </location>
</feature>
<dbReference type="EMBL" id="QSBI01000047">
    <property type="protein sequence ID" value="RGX05887.1"/>
    <property type="molecule type" value="Genomic_DNA"/>
</dbReference>
<sequence length="418" mass="46361">MRLFFSKHELKLRRKRTIAAIICVVLVLGVYWILTRPQKAAPEMPTVIVEPVVKDDVEIYGEYVGRIRAQQFVEVRARVEGYLENMLFAEGTYVNKNQVLFVINQDQYRAKADKARAQLKKDEAQALKAERDLKRIRPLFEQNAASQLDLDNAEAAYESAEATVAMSEADLAQAELELGYTIVRSPLSGHISERNVDLGTLVGPGGKSLLATIVKSDTVLVDFSMTALDYLKSKERNINLGQQDSTRSWQPNITITLADNTVYPFKGYVDFAEPQVDPQTGTFSVRAEMPNPKQVLLPGQFTKVKLLLDVREGALVVPMKAVTIEKGGAYIYTMRRDNAVEKRFIELGPEVGNNVVVERGLAEGEMVVVEGFHKLTPGMKVRVSQPDAEAQDSITATKNEVAGAKENVTGTKDNAKGE</sequence>
<dbReference type="GO" id="GO:0046677">
    <property type="term" value="P:response to antibiotic"/>
    <property type="evidence" value="ECO:0007669"/>
    <property type="project" value="TreeGrafter"/>
</dbReference>
<comment type="similarity">
    <text evidence="2">Belongs to the membrane fusion protein (MFP) (TC 8.A.1) family.</text>
</comment>
<dbReference type="GeneID" id="29454995"/>
<dbReference type="Gene3D" id="2.40.50.100">
    <property type="match status" value="1"/>
</dbReference>
<dbReference type="Gene3D" id="2.40.30.170">
    <property type="match status" value="1"/>
</dbReference>
<evidence type="ECO:0000256" key="3">
    <source>
        <dbReference type="SAM" id="Coils"/>
    </source>
</evidence>
<feature type="coiled-coil region" evidence="3">
    <location>
        <begin position="105"/>
        <end position="177"/>
    </location>
</feature>
<reference evidence="18 19" key="4">
    <citation type="journal article" date="2019" name="Nat. Med.">
        <title>A library of human gut bacterial isolates paired with longitudinal multiomics data enables mechanistic microbiome research.</title>
        <authorList>
            <person name="Poyet M."/>
            <person name="Groussin M."/>
            <person name="Gibbons S.M."/>
            <person name="Avila-Pacheco J."/>
            <person name="Jiang X."/>
            <person name="Kearney S.M."/>
            <person name="Perrotta A.R."/>
            <person name="Berdy B."/>
            <person name="Zhao S."/>
            <person name="Lieberman T.D."/>
            <person name="Swanson P.K."/>
            <person name="Smith M."/>
            <person name="Roesemann S."/>
            <person name="Alexander J.E."/>
            <person name="Rich S.A."/>
            <person name="Livny J."/>
            <person name="Vlamakis H."/>
            <person name="Clish C."/>
            <person name="Bullock K."/>
            <person name="Deik A."/>
            <person name="Scott J."/>
            <person name="Pierce K.A."/>
            <person name="Xavier R.J."/>
            <person name="Alm E.J."/>
        </authorList>
    </citation>
    <scope>NUCLEOTIDE SEQUENCE [LARGE SCALE GENOMIC DNA]</scope>
    <source>
        <strain evidence="11 19">BIOML-A15</strain>
        <strain evidence="10 18">BIOML-A160</strain>
    </source>
</reference>
<dbReference type="InterPro" id="IPR058625">
    <property type="entry name" value="MdtA-like_BSH"/>
</dbReference>
<dbReference type="AlphaFoldDB" id="A0A139KRT4"/>
<organism evidence="11 19">
    <name type="scientific">Bacteroides ovatus</name>
    <dbReference type="NCBI Taxonomy" id="28116"/>
    <lineage>
        <taxon>Bacteria</taxon>
        <taxon>Pseudomonadati</taxon>
        <taxon>Bacteroidota</taxon>
        <taxon>Bacteroidia</taxon>
        <taxon>Bacteroidales</taxon>
        <taxon>Bacteroidaceae</taxon>
        <taxon>Bacteroides</taxon>
    </lineage>
</organism>
<dbReference type="Pfam" id="PF25967">
    <property type="entry name" value="RND-MFP_C"/>
    <property type="match status" value="1"/>
</dbReference>
<dbReference type="EMBL" id="VWFP01000027">
    <property type="protein sequence ID" value="KAA4621987.1"/>
    <property type="molecule type" value="Genomic_DNA"/>
</dbReference>
<gene>
    <name evidence="15" type="ORF">DWV35_23875</name>
    <name evidence="14" type="ORF">DYI28_06625</name>
    <name evidence="11" type="ORF">F3B90_21155</name>
    <name evidence="10" type="ORF">F3F25_25900</name>
    <name evidence="12" type="ORF">PO240_15570</name>
    <name evidence="13" type="ORF">PO382_08550</name>
</gene>
<evidence type="ECO:0000256" key="1">
    <source>
        <dbReference type="ARBA" id="ARBA00004196"/>
    </source>
</evidence>
<dbReference type="GO" id="GO:0030313">
    <property type="term" value="C:cell envelope"/>
    <property type="evidence" value="ECO:0007669"/>
    <property type="project" value="UniProtKB-SubCell"/>
</dbReference>
<dbReference type="EMBL" id="JAQNZF010000009">
    <property type="protein sequence ID" value="MDC2742271.1"/>
    <property type="molecule type" value="Genomic_DNA"/>
</dbReference>
<dbReference type="Pfam" id="PF25876">
    <property type="entry name" value="HH_MFP_RND"/>
    <property type="match status" value="1"/>
</dbReference>
<keyword evidence="5" id="KW-0472">Membrane</keyword>
<evidence type="ECO:0000313" key="12">
    <source>
        <dbReference type="EMBL" id="MDC2409296.1"/>
    </source>
</evidence>
<reference evidence="12" key="6">
    <citation type="submission" date="2022-10" db="EMBL/GenBank/DDBJ databases">
        <title>Human gut microbiome strain richness.</title>
        <authorList>
            <person name="Chen-Liaw A."/>
        </authorList>
    </citation>
    <scope>NUCLEOTIDE SEQUENCE</scope>
    <source>
        <strain evidence="13">BSD2780120875st1_E1_BSD2780120875_150330</strain>
        <strain evidence="12">F7_m1001271B151109d0_201107</strain>
    </source>
</reference>
<dbReference type="STRING" id="28116.Bovatus_00148"/>
<evidence type="ECO:0000259" key="8">
    <source>
        <dbReference type="Pfam" id="PF25944"/>
    </source>
</evidence>
<dbReference type="InterPro" id="IPR058626">
    <property type="entry name" value="MdtA-like_b-barrel"/>
</dbReference>